<keyword evidence="2" id="KW-1185">Reference proteome</keyword>
<dbReference type="EMBL" id="CAJVPW010002339">
    <property type="protein sequence ID" value="CAG8504141.1"/>
    <property type="molecule type" value="Genomic_DNA"/>
</dbReference>
<proteinExistence type="predicted"/>
<accession>A0ACA9L2J3</accession>
<name>A0ACA9L2J3_9GLOM</name>
<comment type="caution">
    <text evidence="1">The sequence shown here is derived from an EMBL/GenBank/DDBJ whole genome shotgun (WGS) entry which is preliminary data.</text>
</comment>
<organism evidence="1 2">
    <name type="scientific">Cetraspora pellucida</name>
    <dbReference type="NCBI Taxonomy" id="1433469"/>
    <lineage>
        <taxon>Eukaryota</taxon>
        <taxon>Fungi</taxon>
        <taxon>Fungi incertae sedis</taxon>
        <taxon>Mucoromycota</taxon>
        <taxon>Glomeromycotina</taxon>
        <taxon>Glomeromycetes</taxon>
        <taxon>Diversisporales</taxon>
        <taxon>Gigasporaceae</taxon>
        <taxon>Cetraspora</taxon>
    </lineage>
</organism>
<reference evidence="1" key="1">
    <citation type="submission" date="2021-06" db="EMBL/GenBank/DDBJ databases">
        <authorList>
            <person name="Kallberg Y."/>
            <person name="Tangrot J."/>
            <person name="Rosling A."/>
        </authorList>
    </citation>
    <scope>NUCLEOTIDE SEQUENCE</scope>
    <source>
        <strain evidence="1">28 12/20/2015</strain>
    </source>
</reference>
<evidence type="ECO:0000313" key="2">
    <source>
        <dbReference type="Proteomes" id="UP000789366"/>
    </source>
</evidence>
<dbReference type="Proteomes" id="UP000789366">
    <property type="component" value="Unassembled WGS sequence"/>
</dbReference>
<sequence>MLKNVLAEAYNTFSQNTPYQIHPNATTTSKMIDTKQITQRLQQIDSGQLDLKINTQLLANLQIQEEQEQTSLQAQQLQTP</sequence>
<gene>
    <name evidence="1" type="ORF">SPELUC_LOCUS3156</name>
</gene>
<evidence type="ECO:0000313" key="1">
    <source>
        <dbReference type="EMBL" id="CAG8504141.1"/>
    </source>
</evidence>
<protein>
    <submittedName>
        <fullName evidence="1">10021_t:CDS:1</fullName>
    </submittedName>
</protein>